<evidence type="ECO:0000313" key="4">
    <source>
        <dbReference type="EMBL" id="OGI84269.1"/>
    </source>
</evidence>
<dbReference type="InterPro" id="IPR050964">
    <property type="entry name" value="Striated_Muscle_Regulatory"/>
</dbReference>
<dbReference type="AlphaFoldDB" id="A0A1F6WQV4"/>
<evidence type="ECO:0000256" key="1">
    <source>
        <dbReference type="ARBA" id="ARBA00022737"/>
    </source>
</evidence>
<evidence type="ECO:0000313" key="5">
    <source>
        <dbReference type="Proteomes" id="UP000178184"/>
    </source>
</evidence>
<reference evidence="4 5" key="1">
    <citation type="journal article" date="2016" name="Nat. Commun.">
        <title>Thousands of microbial genomes shed light on interconnected biogeochemical processes in an aquifer system.</title>
        <authorList>
            <person name="Anantharaman K."/>
            <person name="Brown C.T."/>
            <person name="Hug L.A."/>
            <person name="Sharon I."/>
            <person name="Castelle C.J."/>
            <person name="Probst A.J."/>
            <person name="Thomas B.C."/>
            <person name="Singh A."/>
            <person name="Wilkins M.J."/>
            <person name="Karaoz U."/>
            <person name="Brodie E.L."/>
            <person name="Williams K.H."/>
            <person name="Hubbard S.S."/>
            <person name="Banfield J.F."/>
        </authorList>
    </citation>
    <scope>NUCLEOTIDE SEQUENCE [LARGE SCALE GENOMIC DNA]</scope>
</reference>
<dbReference type="SMART" id="SM00060">
    <property type="entry name" value="FN3"/>
    <property type="match status" value="6"/>
</dbReference>
<gene>
    <name evidence="4" type="ORF">A2903_00125</name>
</gene>
<comment type="caution">
    <text evidence="4">The sequence shown here is derived from an EMBL/GenBank/DDBJ whole genome shotgun (WGS) entry which is preliminary data.</text>
</comment>
<dbReference type="InterPro" id="IPR013783">
    <property type="entry name" value="Ig-like_fold"/>
</dbReference>
<dbReference type="Proteomes" id="UP000178184">
    <property type="component" value="Unassembled WGS sequence"/>
</dbReference>
<dbReference type="InterPro" id="IPR003961">
    <property type="entry name" value="FN3_dom"/>
</dbReference>
<organism evidence="4 5">
    <name type="scientific">Candidatus Nomurabacteria bacterium RIFCSPLOWO2_01_FULL_33_17</name>
    <dbReference type="NCBI Taxonomy" id="1801764"/>
    <lineage>
        <taxon>Bacteria</taxon>
        <taxon>Candidatus Nomuraibacteriota</taxon>
    </lineage>
</organism>
<dbReference type="CDD" id="cd00063">
    <property type="entry name" value="FN3"/>
    <property type="match status" value="1"/>
</dbReference>
<protein>
    <recommendedName>
        <fullName evidence="3">Fibronectin type-III domain-containing protein</fullName>
    </recommendedName>
</protein>
<dbReference type="NCBIfam" id="TIGR04183">
    <property type="entry name" value="Por_Secre_tail"/>
    <property type="match status" value="1"/>
</dbReference>
<keyword evidence="1" id="KW-0677">Repeat</keyword>
<dbReference type="PROSITE" id="PS51257">
    <property type="entry name" value="PROKAR_LIPOPROTEIN"/>
    <property type="match status" value="1"/>
</dbReference>
<name>A0A1F6WQV4_9BACT</name>
<feature type="domain" description="Fibronectin type-III" evidence="3">
    <location>
        <begin position="24"/>
        <end position="119"/>
    </location>
</feature>
<evidence type="ECO:0000259" key="3">
    <source>
        <dbReference type="PROSITE" id="PS50853"/>
    </source>
</evidence>
<proteinExistence type="predicted"/>
<dbReference type="Pfam" id="PF18962">
    <property type="entry name" value="Por_Secre_tail"/>
    <property type="match status" value="1"/>
</dbReference>
<sequence>MKTKKMIMTWLAIISCSLTSYAQAPYVDTYDATRVFGNSAVLNGYVNPNGSACESYFIYWQSGSSKVDTSQRYTKSNSGTISQTITNLNEQTSYEYMVVAKNSNGVSYGSVYYLYTPPTGLPSVDLWGLWTNDTNQFQVNGYFFANGLITTTWYEYDITPDSFRSATKKIIQPETQSKNYNMSSMQEEVKNLKEYKKYYVRLAAKNDSGTVYSSVGTIITQSGKPPVVITDSATNLSNSTAMLNCRFDGLANCAYSYYEYGQSPKSLNKSTYDSYFQSWNCQYGMFNYSKEIYGLSPNTTYYYRAVSESNRGKSYGEILSFKTEGSYAPEVLTLQASNISYTSADLWGYYNSNGAESTEISFQHGTSIYLGLETSPVSYQKGTDTVKVSIKDIESGAKHYYRLKAKTKFGISYGSLVEFTTDFNFPPTTNTDSAIASSTTQINVFAKFDANRTDTKTWFEYDTLVNKYSMSTSKSSQGKSAGNISETLSGLLPNHTYFIRSGAENVFGIVYGKTIAVTTLNNQQPLVVTDSIDAISSTYAILAGFVDGKKSDTKFVFEWGTSSQTLTNQTPEIKTGKGSSYQLVPIYGLDQYTTYYYRIKATNEWGVTKGQVYKFRTLPNKEAVVKILKIDSITPNSAKITVVIDGRGTISDFALNYGNDLNLREQTDFFTAKKVLDTLTVLLSGLNPDSRYYLAPISRNSFGEIQGNVKELTTLNNKPPTIKLETVCATATTIVFDGYYNSNKTKTNVWVVCKDKNGFTIKTTILDDKIDSGPFSILANDLDANTWYYYQAYAQNSFGIVMTTTDSVLTLGNQKPIVKTLTPIVHDTYAILFAEVDGQGTNTNIEFVYGTDPSELYKITGKFNSGSYKKTVQGIMYGLKPNTTYFFYVSAENTWGIEKSEIMSFRTLDFTPQKEKVFLKILSIEVTADIHYAVLKASISSKDELASYWTTYGDGQKSSVEMFYDSGIRIVTIVLTNLWANSTQSCLFYLQNVNGKDSMLVEFKTKNNQTPNVKTLKITQVDDSTLLFEGKYNANGSAPIRYYFEYSTDLSFSKRSPIYFSKNDSDVVYSMVSCNYGETYYTRLVCENEIGITQGNILSLKTKEKDVTGINDVSINPDQVAIKAYPNPFLEQLTVESKEGDLVVFINIQGVVVHKTLIQNDVEQINLDHLPAGVYFIQIYKGSQFIGNQKIVKQ</sequence>
<feature type="signal peptide" evidence="2">
    <location>
        <begin position="1"/>
        <end position="24"/>
    </location>
</feature>
<dbReference type="STRING" id="1801764.A2903_00125"/>
<accession>A0A1F6WQV4</accession>
<dbReference type="SUPFAM" id="SSF49265">
    <property type="entry name" value="Fibronectin type III"/>
    <property type="match status" value="4"/>
</dbReference>
<dbReference type="EMBL" id="MFUO01000004">
    <property type="protein sequence ID" value="OGI84269.1"/>
    <property type="molecule type" value="Genomic_DNA"/>
</dbReference>
<dbReference type="InterPro" id="IPR036116">
    <property type="entry name" value="FN3_sf"/>
</dbReference>
<feature type="chain" id="PRO_5009527362" description="Fibronectin type-III domain-containing protein" evidence="2">
    <location>
        <begin position="25"/>
        <end position="1194"/>
    </location>
</feature>
<dbReference type="PANTHER" id="PTHR13817:SF73">
    <property type="entry name" value="FIBRONECTIN TYPE-III DOMAIN-CONTAINING PROTEIN"/>
    <property type="match status" value="1"/>
</dbReference>
<dbReference type="InterPro" id="IPR026444">
    <property type="entry name" value="Secre_tail"/>
</dbReference>
<dbReference type="PROSITE" id="PS50853">
    <property type="entry name" value="FN3"/>
    <property type="match status" value="1"/>
</dbReference>
<evidence type="ECO:0000256" key="2">
    <source>
        <dbReference type="SAM" id="SignalP"/>
    </source>
</evidence>
<keyword evidence="2" id="KW-0732">Signal</keyword>
<dbReference type="Gene3D" id="2.60.40.10">
    <property type="entry name" value="Immunoglobulins"/>
    <property type="match status" value="1"/>
</dbReference>
<dbReference type="PANTHER" id="PTHR13817">
    <property type="entry name" value="TITIN"/>
    <property type="match status" value="1"/>
</dbReference>